<proteinExistence type="predicted"/>
<dbReference type="Proteomes" id="UP001054821">
    <property type="component" value="Chromosome 6"/>
</dbReference>
<evidence type="ECO:0000313" key="2">
    <source>
        <dbReference type="Proteomes" id="UP001054821"/>
    </source>
</evidence>
<name>A0AAD4VDZ6_PRUDU</name>
<sequence length="103" mass="11193">MALSAPLDVQCQETSRCQRNSKLFGSLGFCSGVAKRGLQTSSPITMQIPTSKLTTLSTPSYILTNHSPEPPSSLFASSQREGGARQVYTLHPTMIFHITCMET</sequence>
<organism evidence="1 2">
    <name type="scientific">Prunus dulcis</name>
    <name type="common">Almond</name>
    <name type="synonym">Amygdalus dulcis</name>
    <dbReference type="NCBI Taxonomy" id="3755"/>
    <lineage>
        <taxon>Eukaryota</taxon>
        <taxon>Viridiplantae</taxon>
        <taxon>Streptophyta</taxon>
        <taxon>Embryophyta</taxon>
        <taxon>Tracheophyta</taxon>
        <taxon>Spermatophyta</taxon>
        <taxon>Magnoliopsida</taxon>
        <taxon>eudicotyledons</taxon>
        <taxon>Gunneridae</taxon>
        <taxon>Pentapetalae</taxon>
        <taxon>rosids</taxon>
        <taxon>fabids</taxon>
        <taxon>Rosales</taxon>
        <taxon>Rosaceae</taxon>
        <taxon>Amygdaloideae</taxon>
        <taxon>Amygdaleae</taxon>
        <taxon>Prunus</taxon>
    </lineage>
</organism>
<protein>
    <submittedName>
        <fullName evidence="1">Uncharacterized protein</fullName>
    </submittedName>
</protein>
<dbReference type="AlphaFoldDB" id="A0AAD4VDZ6"/>
<comment type="caution">
    <text evidence="1">The sequence shown here is derived from an EMBL/GenBank/DDBJ whole genome shotgun (WGS) entry which is preliminary data.</text>
</comment>
<evidence type="ECO:0000313" key="1">
    <source>
        <dbReference type="EMBL" id="KAI5322171.1"/>
    </source>
</evidence>
<gene>
    <name evidence="1" type="ORF">L3X38_031243</name>
</gene>
<reference evidence="1 2" key="1">
    <citation type="journal article" date="2022" name="G3 (Bethesda)">
        <title>Whole-genome sequence and methylome profiling of the almond [Prunus dulcis (Mill.) D.A. Webb] cultivar 'Nonpareil'.</title>
        <authorList>
            <person name="D'Amico-Willman K.M."/>
            <person name="Ouma W.Z."/>
            <person name="Meulia T."/>
            <person name="Sideli G.M."/>
            <person name="Gradziel T.M."/>
            <person name="Fresnedo-Ramirez J."/>
        </authorList>
    </citation>
    <scope>NUCLEOTIDE SEQUENCE [LARGE SCALE GENOMIC DNA]</scope>
    <source>
        <strain evidence="1">Clone GOH B32 T37-40</strain>
    </source>
</reference>
<keyword evidence="2" id="KW-1185">Reference proteome</keyword>
<accession>A0AAD4VDZ6</accession>
<dbReference type="EMBL" id="JAJFAZ020000006">
    <property type="protein sequence ID" value="KAI5322171.1"/>
    <property type="molecule type" value="Genomic_DNA"/>
</dbReference>